<dbReference type="AlphaFoldDB" id="A0A183TME0"/>
<dbReference type="EMBL" id="UYSU01042848">
    <property type="protein sequence ID" value="VDM04024.1"/>
    <property type="molecule type" value="Genomic_DNA"/>
</dbReference>
<evidence type="ECO:0000313" key="4">
    <source>
        <dbReference type="WBParaSite" id="SSLN_0001830801-mRNA-1"/>
    </source>
</evidence>
<name>A0A183TME0_SCHSO</name>
<accession>A0A183TME0</accession>
<reference evidence="2 3" key="2">
    <citation type="submission" date="2018-11" db="EMBL/GenBank/DDBJ databases">
        <authorList>
            <consortium name="Pathogen Informatics"/>
        </authorList>
    </citation>
    <scope>NUCLEOTIDE SEQUENCE [LARGE SCALE GENOMIC DNA]</scope>
    <source>
        <strain evidence="2 3">NST_G2</strain>
    </source>
</reference>
<protein>
    <submittedName>
        <fullName evidence="2 4">Uncharacterized protein</fullName>
    </submittedName>
</protein>
<feature type="compositionally biased region" description="Polar residues" evidence="1">
    <location>
        <begin position="49"/>
        <end position="58"/>
    </location>
</feature>
<evidence type="ECO:0000313" key="2">
    <source>
        <dbReference type="EMBL" id="VDM04024.1"/>
    </source>
</evidence>
<feature type="compositionally biased region" description="Low complexity" evidence="1">
    <location>
        <begin position="16"/>
        <end position="25"/>
    </location>
</feature>
<sequence length="203" mass="21735">MAKRLMKMPGIAKPQPAALSTSPVPSVSPLSHLKTELAQVAKHVASLQAPTASSSRSPTISTVRSVQSSSSRPTSATTCSYHPTFSVKARRCISPCSFVSPQNKRVSLKVNVANITGVFSPGRTFCSSSDKRNPQELRQLAYISQFTSDIRHIDGACNEVSDALSRPSIAHLELSPGIDLTEMAAEQRRVGSPCDEKVCGLQL</sequence>
<dbReference type="Proteomes" id="UP000275846">
    <property type="component" value="Unassembled WGS sequence"/>
</dbReference>
<evidence type="ECO:0000313" key="3">
    <source>
        <dbReference type="Proteomes" id="UP000275846"/>
    </source>
</evidence>
<reference evidence="4" key="1">
    <citation type="submission" date="2016-06" db="UniProtKB">
        <authorList>
            <consortium name="WormBaseParasite"/>
        </authorList>
    </citation>
    <scope>IDENTIFICATION</scope>
</reference>
<evidence type="ECO:0000256" key="1">
    <source>
        <dbReference type="SAM" id="MobiDB-lite"/>
    </source>
</evidence>
<dbReference type="WBParaSite" id="SSLN_0001830801-mRNA-1">
    <property type="protein sequence ID" value="SSLN_0001830801-mRNA-1"/>
    <property type="gene ID" value="SSLN_0001830801"/>
</dbReference>
<feature type="region of interest" description="Disordered" evidence="1">
    <location>
        <begin position="49"/>
        <end position="77"/>
    </location>
</feature>
<gene>
    <name evidence="2" type="ORF">SSLN_LOCUS17638</name>
</gene>
<dbReference type="OrthoDB" id="6254850at2759"/>
<feature type="compositionally biased region" description="Low complexity" evidence="1">
    <location>
        <begin position="59"/>
        <end position="77"/>
    </location>
</feature>
<feature type="region of interest" description="Disordered" evidence="1">
    <location>
        <begin position="1"/>
        <end position="25"/>
    </location>
</feature>
<organism evidence="4">
    <name type="scientific">Schistocephalus solidus</name>
    <name type="common">Tapeworm</name>
    <dbReference type="NCBI Taxonomy" id="70667"/>
    <lineage>
        <taxon>Eukaryota</taxon>
        <taxon>Metazoa</taxon>
        <taxon>Spiralia</taxon>
        <taxon>Lophotrochozoa</taxon>
        <taxon>Platyhelminthes</taxon>
        <taxon>Cestoda</taxon>
        <taxon>Eucestoda</taxon>
        <taxon>Diphyllobothriidea</taxon>
        <taxon>Diphyllobothriidae</taxon>
        <taxon>Schistocephalus</taxon>
    </lineage>
</organism>
<keyword evidence="3" id="KW-1185">Reference proteome</keyword>
<proteinExistence type="predicted"/>